<feature type="domain" description="HTH psq-type" evidence="6">
    <location>
        <begin position="210"/>
        <end position="261"/>
    </location>
</feature>
<dbReference type="Gene3D" id="3.30.710.10">
    <property type="entry name" value="Potassium Channel Kv1.1, Chain A"/>
    <property type="match status" value="1"/>
</dbReference>
<dbReference type="InterPro" id="IPR009057">
    <property type="entry name" value="Homeodomain-like_sf"/>
</dbReference>
<evidence type="ECO:0000256" key="2">
    <source>
        <dbReference type="ARBA" id="ARBA00023242"/>
    </source>
</evidence>
<protein>
    <submittedName>
        <fullName evidence="8">Sex determination protein fruitless-like</fullName>
    </submittedName>
</protein>
<accession>A0ABM1JEU4</accession>
<dbReference type="Pfam" id="PF00651">
    <property type="entry name" value="BTB"/>
    <property type="match status" value="1"/>
</dbReference>
<dbReference type="PANTHER" id="PTHR23110:SF109">
    <property type="entry name" value="FI07618P-RELATED"/>
    <property type="match status" value="1"/>
</dbReference>
<name>A0ABM1JEU4_POLDO</name>
<keyword evidence="7" id="KW-1185">Reference proteome</keyword>
<keyword evidence="2 3" id="KW-0539">Nucleus</keyword>
<dbReference type="InterPro" id="IPR007889">
    <property type="entry name" value="HTH_Psq"/>
</dbReference>
<evidence type="ECO:0000256" key="1">
    <source>
        <dbReference type="ARBA" id="ARBA00004123"/>
    </source>
</evidence>
<feature type="domain" description="BTB" evidence="5">
    <location>
        <begin position="34"/>
        <end position="100"/>
    </location>
</feature>
<proteinExistence type="predicted"/>
<evidence type="ECO:0000256" key="3">
    <source>
        <dbReference type="PROSITE-ProRule" id="PRU00320"/>
    </source>
</evidence>
<dbReference type="PROSITE" id="PS50960">
    <property type="entry name" value="HTH_PSQ"/>
    <property type="match status" value="1"/>
</dbReference>
<feature type="region of interest" description="Disordered" evidence="4">
    <location>
        <begin position="138"/>
        <end position="177"/>
    </location>
</feature>
<dbReference type="Pfam" id="PF05225">
    <property type="entry name" value="HTH_psq"/>
    <property type="match status" value="1"/>
</dbReference>
<feature type="compositionally biased region" description="Polar residues" evidence="4">
    <location>
        <begin position="376"/>
        <end position="391"/>
    </location>
</feature>
<comment type="subcellular location">
    <subcellularLocation>
        <location evidence="1 3">Nucleus</location>
    </subcellularLocation>
</comment>
<feature type="compositionally biased region" description="Polar residues" evidence="4">
    <location>
        <begin position="277"/>
        <end position="296"/>
    </location>
</feature>
<feature type="compositionally biased region" description="Polar residues" evidence="4">
    <location>
        <begin position="313"/>
        <end position="328"/>
    </location>
</feature>
<dbReference type="Proteomes" id="UP000694924">
    <property type="component" value="Unplaced"/>
</dbReference>
<dbReference type="PROSITE" id="PS50097">
    <property type="entry name" value="BTB"/>
    <property type="match status" value="1"/>
</dbReference>
<evidence type="ECO:0000313" key="8">
    <source>
        <dbReference type="RefSeq" id="XP_015190982.1"/>
    </source>
</evidence>
<dbReference type="RefSeq" id="XP_015190982.1">
    <property type="nucleotide sequence ID" value="XM_015335496.1"/>
</dbReference>
<dbReference type="InterPro" id="IPR051095">
    <property type="entry name" value="Dros_DevTransReg"/>
</dbReference>
<dbReference type="InterPro" id="IPR000210">
    <property type="entry name" value="BTB/POZ_dom"/>
</dbReference>
<dbReference type="InterPro" id="IPR011333">
    <property type="entry name" value="SKP1/BTB/POZ_sf"/>
</dbReference>
<gene>
    <name evidence="8" type="primary">LOC107074245</name>
</gene>
<dbReference type="SUPFAM" id="SSF54695">
    <property type="entry name" value="POZ domain"/>
    <property type="match status" value="1"/>
</dbReference>
<evidence type="ECO:0000256" key="4">
    <source>
        <dbReference type="SAM" id="MobiDB-lite"/>
    </source>
</evidence>
<keyword evidence="3" id="KW-0238">DNA-binding</keyword>
<feature type="compositionally biased region" description="Polar residues" evidence="4">
    <location>
        <begin position="157"/>
        <end position="167"/>
    </location>
</feature>
<dbReference type="SMART" id="SM00225">
    <property type="entry name" value="BTB"/>
    <property type="match status" value="1"/>
</dbReference>
<feature type="region of interest" description="Disordered" evidence="4">
    <location>
        <begin position="263"/>
        <end position="328"/>
    </location>
</feature>
<reference evidence="8" key="1">
    <citation type="submission" date="2025-08" db="UniProtKB">
        <authorList>
            <consortium name="RefSeq"/>
        </authorList>
    </citation>
    <scope>IDENTIFICATION</scope>
    <source>
        <tissue evidence="8">Whole body</tissue>
    </source>
</reference>
<feature type="compositionally biased region" description="Low complexity" evidence="4">
    <location>
        <begin position="140"/>
        <end position="156"/>
    </location>
</feature>
<evidence type="ECO:0000259" key="6">
    <source>
        <dbReference type="PROSITE" id="PS50960"/>
    </source>
</evidence>
<dbReference type="CDD" id="cd18315">
    <property type="entry name" value="BTB_POZ_BAB-like"/>
    <property type="match status" value="1"/>
</dbReference>
<evidence type="ECO:0000259" key="5">
    <source>
        <dbReference type="PROSITE" id="PS50097"/>
    </source>
</evidence>
<dbReference type="Gene3D" id="1.10.10.60">
    <property type="entry name" value="Homeodomain-like"/>
    <property type="match status" value="1"/>
</dbReference>
<dbReference type="SUPFAM" id="SSF46689">
    <property type="entry name" value="Homeodomain-like"/>
    <property type="match status" value="1"/>
</dbReference>
<evidence type="ECO:0000313" key="7">
    <source>
        <dbReference type="Proteomes" id="UP000694924"/>
    </source>
</evidence>
<feature type="DNA-binding region" description="H-T-H motif" evidence="3">
    <location>
        <begin position="237"/>
        <end position="257"/>
    </location>
</feature>
<organism evidence="7 8">
    <name type="scientific">Polistes dominula</name>
    <name type="common">European paper wasp</name>
    <name type="synonym">Vespa dominula</name>
    <dbReference type="NCBI Taxonomy" id="743375"/>
    <lineage>
        <taxon>Eukaryota</taxon>
        <taxon>Metazoa</taxon>
        <taxon>Ecdysozoa</taxon>
        <taxon>Arthropoda</taxon>
        <taxon>Hexapoda</taxon>
        <taxon>Insecta</taxon>
        <taxon>Pterygota</taxon>
        <taxon>Neoptera</taxon>
        <taxon>Endopterygota</taxon>
        <taxon>Hymenoptera</taxon>
        <taxon>Apocrita</taxon>
        <taxon>Aculeata</taxon>
        <taxon>Vespoidea</taxon>
        <taxon>Vespidae</taxon>
        <taxon>Polistinae</taxon>
        <taxon>Polistini</taxon>
        <taxon>Polistes</taxon>
    </lineage>
</organism>
<feature type="region of interest" description="Disordered" evidence="4">
    <location>
        <begin position="376"/>
        <end position="400"/>
    </location>
</feature>
<dbReference type="GeneID" id="107074245"/>
<sequence>MANAQPQHYNIRWNNYHSNLVAVFDEFLINASFADVTLFLDDGRCLKCHKVVLAACSNYFQDIFFKEPHKHIVVALKDVKYGEIKSILEFMYRGEIHVAHDQLSNLLRVAKSFQVKGLHDINDFQNLLIPRDYATNAETSVSPPYSSPPLSQQPISNITSSIPHNNRPSPPHSTELDATSQGLMKRLDRYIHSGGIFESRTSKFLPGLQKPEWKRYKQYTREDISNAIESVKSGTSALQAARIWGVPSRTLYDKVKKLGITNNRSSKRNAGRSSSSAEYSCNYGENSNYPTNSSYVSECDDETDNSHNHHENNTSMIQQPETSSYSSHITVKNESNKLNRDNSNDQNNLHEDSLMIKEENDEQYSNYDDEIQDLSMHSKNNKTIATSNINNKDSDNMNHS</sequence>
<dbReference type="PANTHER" id="PTHR23110">
    <property type="entry name" value="BTB DOMAIN TRANSCRIPTION FACTOR"/>
    <property type="match status" value="1"/>
</dbReference>